<reference evidence="1" key="1">
    <citation type="submission" date="2023-10" db="EMBL/GenBank/DDBJ databases">
        <authorList>
            <person name="Chen Y."/>
            <person name="Shah S."/>
            <person name="Dougan E. K."/>
            <person name="Thang M."/>
            <person name="Chan C."/>
        </authorList>
    </citation>
    <scope>NUCLEOTIDE SEQUENCE [LARGE SCALE GENOMIC DNA]</scope>
</reference>
<evidence type="ECO:0000313" key="2">
    <source>
        <dbReference type="Proteomes" id="UP001189429"/>
    </source>
</evidence>
<sequence length="325" mass="36307">MLRAFQALGAFAGAVAAGSAAWWALLLREQTPGGLTDGHLGRGPRASAPSLALVVPGHGDARRTRFMVENIVRVARALPPTYGFECFIFAYTDVAITMPSPYACTVVRARGFWTDYMKMVRSNSTYVAIMMDDVSPAEVRMPAFLRTMQQYDLEVAAPVQPSWHWKVMMRDAERKCVVRVTKYIDMLFTVFSHRAWECWRRQIDTDKNSMGWGMDATFHFTCGMKMGLLDEHTAVHEDLTSGTEHKFVEAKETRTYNETLAHLELAEWLADKAIQFNVTYGWDVDSGCARRCASSGKPSVKKQYMKFLMGIANGPTECIPAGGGS</sequence>
<proteinExistence type="predicted"/>
<accession>A0ABN9S4K8</accession>
<comment type="caution">
    <text evidence="1">The sequence shown here is derived from an EMBL/GenBank/DDBJ whole genome shotgun (WGS) entry which is preliminary data.</text>
</comment>
<protein>
    <recommendedName>
        <fullName evidence="3">Hexosyltransferase</fullName>
    </recommendedName>
</protein>
<gene>
    <name evidence="1" type="ORF">PCOR1329_LOCUS26376</name>
</gene>
<evidence type="ECO:0008006" key="3">
    <source>
        <dbReference type="Google" id="ProtNLM"/>
    </source>
</evidence>
<dbReference type="InterPro" id="IPR007877">
    <property type="entry name" value="DUF707"/>
</dbReference>
<dbReference type="EMBL" id="CAUYUJ010009369">
    <property type="protein sequence ID" value="CAK0826581.1"/>
    <property type="molecule type" value="Genomic_DNA"/>
</dbReference>
<organism evidence="1 2">
    <name type="scientific">Prorocentrum cordatum</name>
    <dbReference type="NCBI Taxonomy" id="2364126"/>
    <lineage>
        <taxon>Eukaryota</taxon>
        <taxon>Sar</taxon>
        <taxon>Alveolata</taxon>
        <taxon>Dinophyceae</taxon>
        <taxon>Prorocentrales</taxon>
        <taxon>Prorocentraceae</taxon>
        <taxon>Prorocentrum</taxon>
    </lineage>
</organism>
<name>A0ABN9S4K8_9DINO</name>
<dbReference type="Proteomes" id="UP001189429">
    <property type="component" value="Unassembled WGS sequence"/>
</dbReference>
<keyword evidence="2" id="KW-1185">Reference proteome</keyword>
<evidence type="ECO:0000313" key="1">
    <source>
        <dbReference type="EMBL" id="CAK0826581.1"/>
    </source>
</evidence>
<dbReference type="Pfam" id="PF05212">
    <property type="entry name" value="DUF707"/>
    <property type="match status" value="1"/>
</dbReference>